<dbReference type="InterPro" id="IPR021860">
    <property type="entry name" value="Peptidase_S12_Pab87-rel_C"/>
</dbReference>
<dbReference type="Gene3D" id="2.40.128.600">
    <property type="match status" value="1"/>
</dbReference>
<dbReference type="PANTHER" id="PTHR46825:SF15">
    <property type="entry name" value="BETA-LACTAMASE-RELATED DOMAIN-CONTAINING PROTEIN"/>
    <property type="match status" value="1"/>
</dbReference>
<evidence type="ECO:0000313" key="4">
    <source>
        <dbReference type="EMBL" id="GGK10491.1"/>
    </source>
</evidence>
<dbReference type="RefSeq" id="WP_132986838.1">
    <property type="nucleotide sequence ID" value="NZ_BMME01000001.1"/>
</dbReference>
<gene>
    <name evidence="4" type="ORF">GCM10011394_19980</name>
</gene>
<dbReference type="Gene3D" id="3.40.710.10">
    <property type="entry name" value="DD-peptidase/beta-lactamase superfamily"/>
    <property type="match status" value="1"/>
</dbReference>
<evidence type="ECO:0000256" key="1">
    <source>
        <dbReference type="SAM" id="SignalP"/>
    </source>
</evidence>
<sequence length="539" mass="59078">MRRPTLALALSLLLLPIANATHAADAAPPAPLTGLDAQVESVREAFKVPGVAVAVVKDGELVFAGGWGEREVGKAEVVDADTLFSIASITKAFTSASLSILADEGKLDMDDRVIDHLPWFRMDDAYVTREMRIRDLLVHRSGLGLGAGDLLFWPPSDYSTRDVVERLARVPIAGGFRDRYAYDNVLYAVAQLVIEGVSGQAYADFVRERLFQPVGMGDTRIDSNALRPTDTNVATGHARAGFTGEPEPVPAMSWSNNTAAGGIYSSVNDMAKWMRVQLDGGVLEGEGEDAKRLFSEKRHEAMWSLVTPIPIRKPTVPELAATKPNFAGYGEAWSLSDYRGRRLVWHTGGWPGMVSRLTLVPELDLGVVVLTNQETGAAFNAITMHVLDAYMEAPATDWVAAYAAAIAKGGDRADEDWKKHVAARDARSKPALPLSGYAATYRDPWYGDVVLAQGSKGLEMRFARTPQLVGDLEHWQHDSFIVRWRDRTLNADAFVDFSLDHDGKVREARMEAVSPLTDFSFDFHDLRLKPVEKKGSSPN</sequence>
<organism evidence="4 5">
    <name type="scientific">Luteimonas terricola</name>
    <dbReference type="NCBI Taxonomy" id="645597"/>
    <lineage>
        <taxon>Bacteria</taxon>
        <taxon>Pseudomonadati</taxon>
        <taxon>Pseudomonadota</taxon>
        <taxon>Gammaproteobacteria</taxon>
        <taxon>Lysobacterales</taxon>
        <taxon>Lysobacteraceae</taxon>
        <taxon>Luteimonas</taxon>
    </lineage>
</organism>
<dbReference type="GO" id="GO:0016787">
    <property type="term" value="F:hydrolase activity"/>
    <property type="evidence" value="ECO:0007669"/>
    <property type="project" value="UniProtKB-KW"/>
</dbReference>
<dbReference type="InterPro" id="IPR012338">
    <property type="entry name" value="Beta-lactam/transpept-like"/>
</dbReference>
<feature type="domain" description="Beta-lactamase-related" evidence="2">
    <location>
        <begin position="42"/>
        <end position="380"/>
    </location>
</feature>
<evidence type="ECO:0000259" key="2">
    <source>
        <dbReference type="Pfam" id="PF00144"/>
    </source>
</evidence>
<feature type="signal peptide" evidence="1">
    <location>
        <begin position="1"/>
        <end position="23"/>
    </location>
</feature>
<evidence type="ECO:0000313" key="5">
    <source>
        <dbReference type="Proteomes" id="UP000599009"/>
    </source>
</evidence>
<evidence type="ECO:0000259" key="3">
    <source>
        <dbReference type="Pfam" id="PF11954"/>
    </source>
</evidence>
<accession>A0ABQ2EG49</accession>
<feature type="domain" description="Peptidase S12 Pab87-related C-terminal" evidence="3">
    <location>
        <begin position="424"/>
        <end position="529"/>
    </location>
</feature>
<comment type="caution">
    <text evidence="4">The sequence shown here is derived from an EMBL/GenBank/DDBJ whole genome shotgun (WGS) entry which is preliminary data.</text>
</comment>
<dbReference type="SUPFAM" id="SSF56601">
    <property type="entry name" value="beta-lactamase/transpeptidase-like"/>
    <property type="match status" value="1"/>
</dbReference>
<dbReference type="Proteomes" id="UP000599009">
    <property type="component" value="Unassembled WGS sequence"/>
</dbReference>
<feature type="chain" id="PRO_5046258948" evidence="1">
    <location>
        <begin position="24"/>
        <end position="539"/>
    </location>
</feature>
<dbReference type="InterPro" id="IPR001466">
    <property type="entry name" value="Beta-lactam-related"/>
</dbReference>
<keyword evidence="1" id="KW-0732">Signal</keyword>
<dbReference type="PANTHER" id="PTHR46825">
    <property type="entry name" value="D-ALANYL-D-ALANINE-CARBOXYPEPTIDASE/ENDOPEPTIDASE AMPH"/>
    <property type="match status" value="1"/>
</dbReference>
<protein>
    <submittedName>
        <fullName evidence="4">Serine hydrolase</fullName>
    </submittedName>
</protein>
<keyword evidence="4" id="KW-0378">Hydrolase</keyword>
<reference evidence="5" key="1">
    <citation type="journal article" date="2019" name="Int. J. Syst. Evol. Microbiol.">
        <title>The Global Catalogue of Microorganisms (GCM) 10K type strain sequencing project: providing services to taxonomists for standard genome sequencing and annotation.</title>
        <authorList>
            <consortium name="The Broad Institute Genomics Platform"/>
            <consortium name="The Broad Institute Genome Sequencing Center for Infectious Disease"/>
            <person name="Wu L."/>
            <person name="Ma J."/>
        </authorList>
    </citation>
    <scope>NUCLEOTIDE SEQUENCE [LARGE SCALE GENOMIC DNA]</scope>
    <source>
        <strain evidence="5">CGMCC 1.8985</strain>
    </source>
</reference>
<name>A0ABQ2EG49_9GAMM</name>
<keyword evidence="5" id="KW-1185">Reference proteome</keyword>
<dbReference type="Pfam" id="PF11954">
    <property type="entry name" value="DUF3471"/>
    <property type="match status" value="1"/>
</dbReference>
<proteinExistence type="predicted"/>
<dbReference type="Pfam" id="PF00144">
    <property type="entry name" value="Beta-lactamase"/>
    <property type="match status" value="1"/>
</dbReference>
<dbReference type="EMBL" id="BMME01000001">
    <property type="protein sequence ID" value="GGK10491.1"/>
    <property type="molecule type" value="Genomic_DNA"/>
</dbReference>
<dbReference type="InterPro" id="IPR050491">
    <property type="entry name" value="AmpC-like"/>
</dbReference>